<feature type="domain" description="RRM" evidence="2">
    <location>
        <begin position="96"/>
        <end position="185"/>
    </location>
</feature>
<accession>A0A6D2JRL5</accession>
<dbReference type="SMART" id="SM00360">
    <property type="entry name" value="RRM"/>
    <property type="match status" value="3"/>
</dbReference>
<keyword evidence="4" id="KW-1185">Reference proteome</keyword>
<evidence type="ECO:0000256" key="1">
    <source>
        <dbReference type="PROSITE-ProRule" id="PRU00176"/>
    </source>
</evidence>
<dbReference type="Proteomes" id="UP000467841">
    <property type="component" value="Unassembled WGS sequence"/>
</dbReference>
<name>A0A6D2JRL5_9BRAS</name>
<dbReference type="CDD" id="cd00590">
    <property type="entry name" value="RRM_SF"/>
    <property type="match status" value="2"/>
</dbReference>
<feature type="domain" description="RRM" evidence="2">
    <location>
        <begin position="188"/>
        <end position="265"/>
    </location>
</feature>
<organism evidence="3 4">
    <name type="scientific">Microthlaspi erraticum</name>
    <dbReference type="NCBI Taxonomy" id="1685480"/>
    <lineage>
        <taxon>Eukaryota</taxon>
        <taxon>Viridiplantae</taxon>
        <taxon>Streptophyta</taxon>
        <taxon>Embryophyta</taxon>
        <taxon>Tracheophyta</taxon>
        <taxon>Spermatophyta</taxon>
        <taxon>Magnoliopsida</taxon>
        <taxon>eudicotyledons</taxon>
        <taxon>Gunneridae</taxon>
        <taxon>Pentapetalae</taxon>
        <taxon>rosids</taxon>
        <taxon>malvids</taxon>
        <taxon>Brassicales</taxon>
        <taxon>Brassicaceae</taxon>
        <taxon>Coluteocarpeae</taxon>
        <taxon>Microthlaspi</taxon>
    </lineage>
</organism>
<dbReference type="InterPro" id="IPR000504">
    <property type="entry name" value="RRM_dom"/>
</dbReference>
<dbReference type="PROSITE" id="PS50102">
    <property type="entry name" value="RRM"/>
    <property type="match status" value="3"/>
</dbReference>
<evidence type="ECO:0000259" key="2">
    <source>
        <dbReference type="PROSITE" id="PS50102"/>
    </source>
</evidence>
<evidence type="ECO:0000313" key="3">
    <source>
        <dbReference type="EMBL" id="CAA7042831.1"/>
    </source>
</evidence>
<sequence>MDQATSLYVWDLHASVNEAELRQVFQLGLSAESLISVEAYRDHRNLSLGRAKATFGNREDAMMAMSIISSVPLIGDSFAHASVDSFPQLTNESGGHDVYVGNLSPSTTVATLHAEFGQYGFVVDARITRKEDFSYAFVKYQNPENRFRAIAYLNGKSVHGSLWIVSEVYQKKKEVRDVEIRGAVEEGRVLYASNLHYKMTERDLGNAFRQFGVVISCHLRKLQDGRSKGSGFIEYSTKEAASAAISAMHGTLVWGRAINVSLALTSS</sequence>
<dbReference type="AlphaFoldDB" id="A0A6D2JRL5"/>
<dbReference type="PANTHER" id="PTHR15241:SF304">
    <property type="entry name" value="RRM DOMAIN-CONTAINING PROTEIN"/>
    <property type="match status" value="1"/>
</dbReference>
<dbReference type="PANTHER" id="PTHR15241">
    <property type="entry name" value="TRANSFORMER-2-RELATED"/>
    <property type="match status" value="1"/>
</dbReference>
<protein>
    <recommendedName>
        <fullName evidence="2">RRM domain-containing protein</fullName>
    </recommendedName>
</protein>
<gene>
    <name evidence="3" type="ORF">MERR_LOCUS30066</name>
</gene>
<reference evidence="3" key="1">
    <citation type="submission" date="2020-01" db="EMBL/GenBank/DDBJ databases">
        <authorList>
            <person name="Mishra B."/>
        </authorList>
    </citation>
    <scope>NUCLEOTIDE SEQUENCE [LARGE SCALE GENOMIC DNA]</scope>
</reference>
<proteinExistence type="predicted"/>
<dbReference type="GO" id="GO:0003723">
    <property type="term" value="F:RNA binding"/>
    <property type="evidence" value="ECO:0007669"/>
    <property type="project" value="UniProtKB-UniRule"/>
</dbReference>
<keyword evidence="1" id="KW-0694">RNA-binding</keyword>
<evidence type="ECO:0000313" key="4">
    <source>
        <dbReference type="Proteomes" id="UP000467841"/>
    </source>
</evidence>
<comment type="caution">
    <text evidence="3">The sequence shown here is derived from an EMBL/GenBank/DDBJ whole genome shotgun (WGS) entry which is preliminary data.</text>
</comment>
<dbReference type="EMBL" id="CACVBM020001274">
    <property type="protein sequence ID" value="CAA7042831.1"/>
    <property type="molecule type" value="Genomic_DNA"/>
</dbReference>
<dbReference type="OrthoDB" id="439808at2759"/>
<dbReference type="SUPFAM" id="SSF54928">
    <property type="entry name" value="RNA-binding domain, RBD"/>
    <property type="match status" value="3"/>
</dbReference>
<dbReference type="InterPro" id="IPR035979">
    <property type="entry name" value="RBD_domain_sf"/>
</dbReference>
<dbReference type="Gene3D" id="3.30.70.330">
    <property type="match status" value="3"/>
</dbReference>
<feature type="domain" description="RRM" evidence="2">
    <location>
        <begin position="5"/>
        <end position="105"/>
    </location>
</feature>
<dbReference type="Pfam" id="PF00076">
    <property type="entry name" value="RRM_1"/>
    <property type="match status" value="2"/>
</dbReference>
<dbReference type="InterPro" id="IPR012677">
    <property type="entry name" value="Nucleotide-bd_a/b_plait_sf"/>
</dbReference>